<organism evidence="2 3">
    <name type="scientific">Deinococcus psychrotolerans</name>
    <dbReference type="NCBI Taxonomy" id="2489213"/>
    <lineage>
        <taxon>Bacteria</taxon>
        <taxon>Thermotogati</taxon>
        <taxon>Deinococcota</taxon>
        <taxon>Deinococci</taxon>
        <taxon>Deinococcales</taxon>
        <taxon>Deinococcaceae</taxon>
        <taxon>Deinococcus</taxon>
    </lineage>
</organism>
<dbReference type="RefSeq" id="WP_124873844.1">
    <property type="nucleotide sequence ID" value="NZ_CP034184.1"/>
</dbReference>
<comment type="similarity">
    <text evidence="1">Belongs to the ROK (NagC/XylR) family.</text>
</comment>
<dbReference type="InterPro" id="IPR036390">
    <property type="entry name" value="WH_DNA-bd_sf"/>
</dbReference>
<sequence>MSLDTVIQALQRHGALSRADLSRVTGLSKPTISHTIERLYQRDLVVEQLPLSQGQVGRPRTLLRLNSKQWAVAAIDLGGTQIRLSVGDASGQHLHRLAFKTNATLTAQQLIALIQRGLREAVAAVSIPFEALKTVVLGLPGVVDPDTGALNFVPNLPHLEGVPLFELLSRHFPFPFLIENDVNLAAYGQHLQSGDLRSSIFLGIGTGLGVGVVLNSEVHSGHRGRAGEIGYVPYGHGTIEDIVSGAGLQAAYQARTGQWRDAHFILGAANSNADARAVTDTFLAGLAWLLGLLSVSYDPECIFLGGGVGLHLPVDLNAVSIQIFKQFPFTVPLAISSLGDDAALCGGLIKAARVSAEQILSTLENA</sequence>
<evidence type="ECO:0000313" key="2">
    <source>
        <dbReference type="EMBL" id="AZI44320.1"/>
    </source>
</evidence>
<dbReference type="InterPro" id="IPR036388">
    <property type="entry name" value="WH-like_DNA-bd_sf"/>
</dbReference>
<dbReference type="InterPro" id="IPR043129">
    <property type="entry name" value="ATPase_NBD"/>
</dbReference>
<gene>
    <name evidence="2" type="ORF">EHF33_15645</name>
</gene>
<dbReference type="Pfam" id="PF00480">
    <property type="entry name" value="ROK"/>
    <property type="match status" value="1"/>
</dbReference>
<dbReference type="InterPro" id="IPR000600">
    <property type="entry name" value="ROK"/>
</dbReference>
<dbReference type="AlphaFoldDB" id="A0A3G8YHJ5"/>
<dbReference type="Pfam" id="PF13412">
    <property type="entry name" value="HTH_24"/>
    <property type="match status" value="1"/>
</dbReference>
<dbReference type="Gene3D" id="3.30.420.40">
    <property type="match status" value="2"/>
</dbReference>
<reference evidence="2 3" key="1">
    <citation type="submission" date="2018-11" db="EMBL/GenBank/DDBJ databases">
        <title>Deinococcus shelandsis sp. nov., isolated from South Shetland Islands soil of Antarctica.</title>
        <authorList>
            <person name="Tian J."/>
        </authorList>
    </citation>
    <scope>NUCLEOTIDE SEQUENCE [LARGE SCALE GENOMIC DNA]</scope>
    <source>
        <strain evidence="2 3">S14-83T</strain>
    </source>
</reference>
<dbReference type="PANTHER" id="PTHR18964">
    <property type="entry name" value="ROK (REPRESSOR, ORF, KINASE) FAMILY"/>
    <property type="match status" value="1"/>
</dbReference>
<dbReference type="SUPFAM" id="SSF53067">
    <property type="entry name" value="Actin-like ATPase domain"/>
    <property type="match status" value="1"/>
</dbReference>
<accession>A0A3G8YHJ5</accession>
<dbReference type="CDD" id="cd23763">
    <property type="entry name" value="ASKHA_ATPase_ROK"/>
    <property type="match status" value="1"/>
</dbReference>
<evidence type="ECO:0000256" key="1">
    <source>
        <dbReference type="ARBA" id="ARBA00006479"/>
    </source>
</evidence>
<evidence type="ECO:0000313" key="3">
    <source>
        <dbReference type="Proteomes" id="UP000276417"/>
    </source>
</evidence>
<protein>
    <submittedName>
        <fullName evidence="2">ROK family transcriptional regulator</fullName>
    </submittedName>
</protein>
<dbReference type="Proteomes" id="UP000276417">
    <property type="component" value="Chromosome 2"/>
</dbReference>
<name>A0A3G8YHJ5_9DEIO</name>
<dbReference type="Gene3D" id="1.10.10.10">
    <property type="entry name" value="Winged helix-like DNA-binding domain superfamily/Winged helix DNA-binding domain"/>
    <property type="match status" value="1"/>
</dbReference>
<dbReference type="OrthoDB" id="9796533at2"/>
<dbReference type="SUPFAM" id="SSF46785">
    <property type="entry name" value="Winged helix' DNA-binding domain"/>
    <property type="match status" value="1"/>
</dbReference>
<dbReference type="GO" id="GO:0003700">
    <property type="term" value="F:DNA-binding transcription factor activity"/>
    <property type="evidence" value="ECO:0007669"/>
    <property type="project" value="InterPro"/>
</dbReference>
<dbReference type="PANTHER" id="PTHR18964:SF149">
    <property type="entry name" value="BIFUNCTIONAL UDP-N-ACETYLGLUCOSAMINE 2-EPIMERASE_N-ACETYLMANNOSAMINE KINASE"/>
    <property type="match status" value="1"/>
</dbReference>
<dbReference type="KEGG" id="dph:EHF33_15645"/>
<dbReference type="EMBL" id="CP034184">
    <property type="protein sequence ID" value="AZI44320.1"/>
    <property type="molecule type" value="Genomic_DNA"/>
</dbReference>
<proteinExistence type="inferred from homology"/>
<keyword evidence="3" id="KW-1185">Reference proteome</keyword>